<dbReference type="EMBL" id="MVGT01002442">
    <property type="protein sequence ID" value="OVA07766.1"/>
    <property type="molecule type" value="Genomic_DNA"/>
</dbReference>
<comment type="caution">
    <text evidence="1">The sequence shown here is derived from an EMBL/GenBank/DDBJ whole genome shotgun (WGS) entry which is preliminary data.</text>
</comment>
<protein>
    <recommendedName>
        <fullName evidence="3">Vesicle-fusing ATPase</fullName>
    </recommendedName>
</protein>
<dbReference type="Gene3D" id="2.40.40.20">
    <property type="match status" value="1"/>
</dbReference>
<proteinExistence type="predicted"/>
<dbReference type="InterPro" id="IPR009010">
    <property type="entry name" value="Asp_de-COase-like_dom_sf"/>
</dbReference>
<keyword evidence="2" id="KW-1185">Reference proteome</keyword>
<name>A0A200QBB8_MACCD</name>
<evidence type="ECO:0000313" key="1">
    <source>
        <dbReference type="EMBL" id="OVA07766.1"/>
    </source>
</evidence>
<sequence>MAGKSSSTMIVTNTPSSDLALTNFAYCSASDLSKFSVSGSSKLTLVLEMGS</sequence>
<dbReference type="SUPFAM" id="SSF50692">
    <property type="entry name" value="ADC-like"/>
    <property type="match status" value="1"/>
</dbReference>
<dbReference type="STRING" id="56857.A0A200QBB8"/>
<dbReference type="OrthoDB" id="1532986at2759"/>
<organism evidence="1 2">
    <name type="scientific">Macleaya cordata</name>
    <name type="common">Five-seeded plume-poppy</name>
    <name type="synonym">Bocconia cordata</name>
    <dbReference type="NCBI Taxonomy" id="56857"/>
    <lineage>
        <taxon>Eukaryota</taxon>
        <taxon>Viridiplantae</taxon>
        <taxon>Streptophyta</taxon>
        <taxon>Embryophyta</taxon>
        <taxon>Tracheophyta</taxon>
        <taxon>Spermatophyta</taxon>
        <taxon>Magnoliopsida</taxon>
        <taxon>Ranunculales</taxon>
        <taxon>Papaveraceae</taxon>
        <taxon>Papaveroideae</taxon>
        <taxon>Macleaya</taxon>
    </lineage>
</organism>
<dbReference type="Proteomes" id="UP000195402">
    <property type="component" value="Unassembled WGS sequence"/>
</dbReference>
<dbReference type="InParanoid" id="A0A200QBB8"/>
<evidence type="ECO:0000313" key="2">
    <source>
        <dbReference type="Proteomes" id="UP000195402"/>
    </source>
</evidence>
<gene>
    <name evidence="1" type="ORF">BVC80_8961g29</name>
</gene>
<accession>A0A200QBB8</accession>
<reference evidence="1 2" key="1">
    <citation type="journal article" date="2017" name="Mol. Plant">
        <title>The Genome of Medicinal Plant Macleaya cordata Provides New Insights into Benzylisoquinoline Alkaloids Metabolism.</title>
        <authorList>
            <person name="Liu X."/>
            <person name="Liu Y."/>
            <person name="Huang P."/>
            <person name="Ma Y."/>
            <person name="Qing Z."/>
            <person name="Tang Q."/>
            <person name="Cao H."/>
            <person name="Cheng P."/>
            <person name="Zheng Y."/>
            <person name="Yuan Z."/>
            <person name="Zhou Y."/>
            <person name="Liu J."/>
            <person name="Tang Z."/>
            <person name="Zhuo Y."/>
            <person name="Zhang Y."/>
            <person name="Yu L."/>
            <person name="Huang J."/>
            <person name="Yang P."/>
            <person name="Peng Q."/>
            <person name="Zhang J."/>
            <person name="Jiang W."/>
            <person name="Zhang Z."/>
            <person name="Lin K."/>
            <person name="Ro D.K."/>
            <person name="Chen X."/>
            <person name="Xiong X."/>
            <person name="Shang Y."/>
            <person name="Huang S."/>
            <person name="Zeng J."/>
        </authorList>
    </citation>
    <scope>NUCLEOTIDE SEQUENCE [LARGE SCALE GENOMIC DNA]</scope>
    <source>
        <strain evidence="2">cv. BLH2017</strain>
        <tissue evidence="1">Root</tissue>
    </source>
</reference>
<evidence type="ECO:0008006" key="3">
    <source>
        <dbReference type="Google" id="ProtNLM"/>
    </source>
</evidence>
<dbReference type="AlphaFoldDB" id="A0A200QBB8"/>